<organism evidence="2 3">
    <name type="scientific">Cylindrotheca closterium</name>
    <dbReference type="NCBI Taxonomy" id="2856"/>
    <lineage>
        <taxon>Eukaryota</taxon>
        <taxon>Sar</taxon>
        <taxon>Stramenopiles</taxon>
        <taxon>Ochrophyta</taxon>
        <taxon>Bacillariophyta</taxon>
        <taxon>Bacillariophyceae</taxon>
        <taxon>Bacillariophycidae</taxon>
        <taxon>Bacillariales</taxon>
        <taxon>Bacillariaceae</taxon>
        <taxon>Cylindrotheca</taxon>
    </lineage>
</organism>
<dbReference type="Proteomes" id="UP001295423">
    <property type="component" value="Unassembled WGS sequence"/>
</dbReference>
<proteinExistence type="predicted"/>
<evidence type="ECO:0000313" key="3">
    <source>
        <dbReference type="Proteomes" id="UP001295423"/>
    </source>
</evidence>
<feature type="chain" id="PRO_5042067102" evidence="1">
    <location>
        <begin position="23"/>
        <end position="414"/>
    </location>
</feature>
<gene>
    <name evidence="2" type="ORF">CYCCA115_LOCUS13920</name>
</gene>
<dbReference type="AlphaFoldDB" id="A0AAD2FU00"/>
<feature type="signal peptide" evidence="1">
    <location>
        <begin position="1"/>
        <end position="22"/>
    </location>
</feature>
<reference evidence="2" key="1">
    <citation type="submission" date="2023-08" db="EMBL/GenBank/DDBJ databases">
        <authorList>
            <person name="Audoor S."/>
            <person name="Bilcke G."/>
        </authorList>
    </citation>
    <scope>NUCLEOTIDE SEQUENCE</scope>
</reference>
<protein>
    <submittedName>
        <fullName evidence="2">Uncharacterized protein</fullName>
    </submittedName>
</protein>
<keyword evidence="1" id="KW-0732">Signal</keyword>
<keyword evidence="3" id="KW-1185">Reference proteome</keyword>
<accession>A0AAD2FU00</accession>
<evidence type="ECO:0000313" key="2">
    <source>
        <dbReference type="EMBL" id="CAJ1953210.1"/>
    </source>
</evidence>
<dbReference type="EMBL" id="CAKOGP040001824">
    <property type="protein sequence ID" value="CAJ1953210.1"/>
    <property type="molecule type" value="Genomic_DNA"/>
</dbReference>
<name>A0AAD2FU00_9STRA</name>
<sequence length="414" mass="44301">MIKDNMLCPTILLLALVSQVGSFTLLLPCLNTIHQQKHHQDKQCCSSIKLLVGDGGGTFENVQNREKTQASSSSSSFSTCSPSLLVSSRKSSRSSSTRRNAIIYGWDGEDSDETDTTSTAAASTAAASTVPSYFTVDSDIGPDACPPEGLAVAMKLSDDLGRMGSLARLAAAFSPPEQGLSIQDIEKVEVTCVREHQIELEAILCETYGCVTLSVPVQFPNECGDMDMECAIQNLDSLDIRAETMVSHMQASMEELSLDNADLEELVELNDKTSFPNWWVPPGDIDEMGKECESIKSLLNEAEFHSEIVALAQDGMEKNANINGNGWNNNQEIGSLTGKSAEYQVQRAKVAAVGPAGICIKVAAIQLSEPGRGTQYLDVAYPFSASSVSTIHDAATLRANVLGVVIAAADKGQH</sequence>
<evidence type="ECO:0000256" key="1">
    <source>
        <dbReference type="SAM" id="SignalP"/>
    </source>
</evidence>
<comment type="caution">
    <text evidence="2">The sequence shown here is derived from an EMBL/GenBank/DDBJ whole genome shotgun (WGS) entry which is preliminary data.</text>
</comment>